<evidence type="ECO:0000259" key="3">
    <source>
        <dbReference type="PROSITE" id="PS50010"/>
    </source>
</evidence>
<dbReference type="Proteomes" id="UP001159363">
    <property type="component" value="Chromosome 15"/>
</dbReference>
<organism evidence="4 5">
    <name type="scientific">Dryococelus australis</name>
    <dbReference type="NCBI Taxonomy" id="614101"/>
    <lineage>
        <taxon>Eukaryota</taxon>
        <taxon>Metazoa</taxon>
        <taxon>Ecdysozoa</taxon>
        <taxon>Arthropoda</taxon>
        <taxon>Hexapoda</taxon>
        <taxon>Insecta</taxon>
        <taxon>Pterygota</taxon>
        <taxon>Neoptera</taxon>
        <taxon>Polyneoptera</taxon>
        <taxon>Phasmatodea</taxon>
        <taxon>Verophasmatodea</taxon>
        <taxon>Anareolatae</taxon>
        <taxon>Phasmatidae</taxon>
        <taxon>Eurycanthinae</taxon>
        <taxon>Dryococelus</taxon>
    </lineage>
</organism>
<dbReference type="InterPro" id="IPR000219">
    <property type="entry name" value="DH_dom"/>
</dbReference>
<reference evidence="4 5" key="1">
    <citation type="submission" date="2023-02" db="EMBL/GenBank/DDBJ databases">
        <title>LHISI_Scaffold_Assembly.</title>
        <authorList>
            <person name="Stuart O.P."/>
            <person name="Cleave R."/>
            <person name="Magrath M.J.L."/>
            <person name="Mikheyev A.S."/>
        </authorList>
    </citation>
    <scope>NUCLEOTIDE SEQUENCE [LARGE SCALE GENOMIC DNA]</scope>
    <source>
        <strain evidence="4">Daus_M_001</strain>
        <tissue evidence="4">Leg muscle</tissue>
    </source>
</reference>
<evidence type="ECO:0000313" key="5">
    <source>
        <dbReference type="Proteomes" id="UP001159363"/>
    </source>
</evidence>
<dbReference type="SUPFAM" id="SSF48065">
    <property type="entry name" value="DBL homology domain (DH-domain)"/>
    <property type="match status" value="1"/>
</dbReference>
<evidence type="ECO:0000313" key="4">
    <source>
        <dbReference type="EMBL" id="KAJ8866643.1"/>
    </source>
</evidence>
<name>A0ABQ9G371_9NEOP</name>
<dbReference type="Gene3D" id="1.20.900.10">
    <property type="entry name" value="Dbl homology (DH) domain"/>
    <property type="match status" value="1"/>
</dbReference>
<dbReference type="PANTHER" id="PTHR46006:SF5">
    <property type="entry name" value="DH DOMAIN-CONTAINING PROTEIN"/>
    <property type="match status" value="1"/>
</dbReference>
<feature type="domain" description="DH" evidence="3">
    <location>
        <begin position="47"/>
        <end position="92"/>
    </location>
</feature>
<keyword evidence="5" id="KW-1185">Reference proteome</keyword>
<evidence type="ECO:0000256" key="2">
    <source>
        <dbReference type="ARBA" id="ARBA00022490"/>
    </source>
</evidence>
<dbReference type="Pfam" id="PF00621">
    <property type="entry name" value="RhoGEF"/>
    <property type="match status" value="1"/>
</dbReference>
<dbReference type="EMBL" id="JARBHB010000016">
    <property type="protein sequence ID" value="KAJ8866643.1"/>
    <property type="molecule type" value="Genomic_DNA"/>
</dbReference>
<dbReference type="InterPro" id="IPR051480">
    <property type="entry name" value="Endocytic_GEF_Adapter"/>
</dbReference>
<accession>A0ABQ9G371</accession>
<comment type="subcellular location">
    <subcellularLocation>
        <location evidence="1">Cytoplasm</location>
    </subcellularLocation>
</comment>
<dbReference type="InterPro" id="IPR035899">
    <property type="entry name" value="DBL_dom_sf"/>
</dbReference>
<protein>
    <recommendedName>
        <fullName evidence="3">DH domain-containing protein</fullName>
    </recommendedName>
</protein>
<comment type="caution">
    <text evidence="4">The sequence shown here is derived from an EMBL/GenBank/DDBJ whole genome shotgun (WGS) entry which is preliminary data.</text>
</comment>
<sequence length="307" mass="35508">MQLVSGFSQERPVFPFLTFRSCSVLTSLHPPRLSRPLCLCVLCSQVPVQRVTKYPLLLARLYKVTPSHHEGRELLKEAQHKIELHLEHMNEWLDFSPPTYMNWVRFLVGLLPDFQHGGNYARKCGWLASFLWVLLLPPSLHYVAAPNSPLFTLISSQNIHVKSHPNLSTLLSMPRSSAVEAKDLTSTKLWRRISIMNSRRSSGETDIINIKLRKVMYKTFNSVLEQLEHVLQKTLLQELGIMISIKMALDVLEWNHDEARFVMEGKLLYTNPTDNNWRRGRTIKLNPINAMLITNGKVRRHYYLQSA</sequence>
<evidence type="ECO:0000256" key="1">
    <source>
        <dbReference type="ARBA" id="ARBA00004496"/>
    </source>
</evidence>
<dbReference type="PROSITE" id="PS50010">
    <property type="entry name" value="DH_2"/>
    <property type="match status" value="1"/>
</dbReference>
<proteinExistence type="predicted"/>
<gene>
    <name evidence="4" type="ORF">PR048_032504</name>
</gene>
<dbReference type="PANTHER" id="PTHR46006">
    <property type="entry name" value="RHO GUANINE NUCLEOTIDE EXCHANGE FACTOR AT 64C, ISOFORM A"/>
    <property type="match status" value="1"/>
</dbReference>
<keyword evidence="2" id="KW-0963">Cytoplasm</keyword>